<dbReference type="AlphaFoldDB" id="A0A4P6Q7A2"/>
<protein>
    <submittedName>
        <fullName evidence="1">Uncharacterized protein</fullName>
    </submittedName>
</protein>
<evidence type="ECO:0000313" key="2">
    <source>
        <dbReference type="Proteomes" id="UP000292235"/>
    </source>
</evidence>
<name>A0A4P6Q7A2_9ACTN</name>
<evidence type="ECO:0000313" key="1">
    <source>
        <dbReference type="EMBL" id="QBI56666.1"/>
    </source>
</evidence>
<organism evidence="1 2">
    <name type="scientific">Streptomonospora litoralis</name>
    <dbReference type="NCBI Taxonomy" id="2498135"/>
    <lineage>
        <taxon>Bacteria</taxon>
        <taxon>Bacillati</taxon>
        <taxon>Actinomycetota</taxon>
        <taxon>Actinomycetes</taxon>
        <taxon>Streptosporangiales</taxon>
        <taxon>Nocardiopsidaceae</taxon>
        <taxon>Streptomonospora</taxon>
    </lineage>
</organism>
<sequence length="130" mass="13961">MIIIRSRSRPPRAVRGGGWRRAARDGIIGAVKQMRSDGEGVSVGFAGGPLDGRTYTVDEAPEAVVVVERHAEPDTLPGEGPADRALRLSTAEPGLHRYRRTGVARGVRMYGYGGTVERADAALLFAPHTR</sequence>
<keyword evidence="2" id="KW-1185">Reference proteome</keyword>
<accession>A0A4P6Q7A2</accession>
<reference evidence="1 2" key="1">
    <citation type="submission" date="2019-02" db="EMBL/GenBank/DDBJ databases">
        <authorList>
            <person name="Khodamoradi S."/>
            <person name="Hahnke R.L."/>
            <person name="Kaempfer P."/>
            <person name="Schumann P."/>
            <person name="Rohde M."/>
            <person name="Steinert M."/>
            <person name="Luzhetskyy A."/>
            <person name="Wink J."/>
            <person name="Ruckert C."/>
        </authorList>
    </citation>
    <scope>NUCLEOTIDE SEQUENCE [LARGE SCALE GENOMIC DNA]</scope>
    <source>
        <strain evidence="1 2">M2</strain>
    </source>
</reference>
<gene>
    <name evidence="1" type="ORF">EKD16_24610</name>
</gene>
<dbReference type="EMBL" id="CP036455">
    <property type="protein sequence ID" value="QBI56666.1"/>
    <property type="molecule type" value="Genomic_DNA"/>
</dbReference>
<proteinExistence type="predicted"/>
<dbReference type="KEGG" id="strr:EKD16_24610"/>
<dbReference type="Proteomes" id="UP000292235">
    <property type="component" value="Chromosome"/>
</dbReference>